<name>A0A9J6EE59_RHIMP</name>
<evidence type="ECO:0000313" key="2">
    <source>
        <dbReference type="Proteomes" id="UP000821866"/>
    </source>
</evidence>
<sequence length="120" mass="13680">MELKKRHEDALVADVSFTKEKAKEKEPAALFLIDQIENFKKKRPSWSEKTTRRCVVLRHLSTSAYEHIRGEMHLKLPCRKTPSNYLGTTSGETGFSKLAEARLRVEAEKLTAHSQGCVHS</sequence>
<reference evidence="1" key="2">
    <citation type="submission" date="2021-09" db="EMBL/GenBank/DDBJ databases">
        <authorList>
            <person name="Jia N."/>
            <person name="Wang J."/>
            <person name="Shi W."/>
            <person name="Du L."/>
            <person name="Sun Y."/>
            <person name="Zhan W."/>
            <person name="Jiang J."/>
            <person name="Wang Q."/>
            <person name="Zhang B."/>
            <person name="Ji P."/>
            <person name="Sakyi L.B."/>
            <person name="Cui X."/>
            <person name="Yuan T."/>
            <person name="Jiang B."/>
            <person name="Yang W."/>
            <person name="Lam T.T.-Y."/>
            <person name="Chang Q."/>
            <person name="Ding S."/>
            <person name="Wang X."/>
            <person name="Zhu J."/>
            <person name="Ruan X."/>
            <person name="Zhao L."/>
            <person name="Wei J."/>
            <person name="Que T."/>
            <person name="Du C."/>
            <person name="Cheng J."/>
            <person name="Dai P."/>
            <person name="Han X."/>
            <person name="Huang E."/>
            <person name="Gao Y."/>
            <person name="Liu J."/>
            <person name="Shao H."/>
            <person name="Ye R."/>
            <person name="Li L."/>
            <person name="Wei W."/>
            <person name="Wang X."/>
            <person name="Wang C."/>
            <person name="Huo Q."/>
            <person name="Li W."/>
            <person name="Guo W."/>
            <person name="Chen H."/>
            <person name="Chen S."/>
            <person name="Zhou L."/>
            <person name="Zhou L."/>
            <person name="Ni X."/>
            <person name="Tian J."/>
            <person name="Zhou Y."/>
            <person name="Sheng Y."/>
            <person name="Liu T."/>
            <person name="Pan Y."/>
            <person name="Xia L."/>
            <person name="Li J."/>
            <person name="Zhao F."/>
            <person name="Cao W."/>
        </authorList>
    </citation>
    <scope>NUCLEOTIDE SEQUENCE</scope>
    <source>
        <strain evidence="1">Rmic-2018</strain>
        <tissue evidence="1">Larvae</tissue>
    </source>
</reference>
<organism evidence="1 2">
    <name type="scientific">Rhipicephalus microplus</name>
    <name type="common">Cattle tick</name>
    <name type="synonym">Boophilus microplus</name>
    <dbReference type="NCBI Taxonomy" id="6941"/>
    <lineage>
        <taxon>Eukaryota</taxon>
        <taxon>Metazoa</taxon>
        <taxon>Ecdysozoa</taxon>
        <taxon>Arthropoda</taxon>
        <taxon>Chelicerata</taxon>
        <taxon>Arachnida</taxon>
        <taxon>Acari</taxon>
        <taxon>Parasitiformes</taxon>
        <taxon>Ixodida</taxon>
        <taxon>Ixodoidea</taxon>
        <taxon>Ixodidae</taxon>
        <taxon>Rhipicephalinae</taxon>
        <taxon>Rhipicephalus</taxon>
        <taxon>Boophilus</taxon>
    </lineage>
</organism>
<comment type="caution">
    <text evidence="1">The sequence shown here is derived from an EMBL/GenBank/DDBJ whole genome shotgun (WGS) entry which is preliminary data.</text>
</comment>
<dbReference type="AlphaFoldDB" id="A0A9J6EE59"/>
<protein>
    <submittedName>
        <fullName evidence="1">Uncharacterized protein</fullName>
    </submittedName>
</protein>
<evidence type="ECO:0000313" key="1">
    <source>
        <dbReference type="EMBL" id="KAH8032739.1"/>
    </source>
</evidence>
<proteinExistence type="predicted"/>
<reference evidence="1" key="1">
    <citation type="journal article" date="2020" name="Cell">
        <title>Large-Scale Comparative Analyses of Tick Genomes Elucidate Their Genetic Diversity and Vector Capacities.</title>
        <authorList>
            <consortium name="Tick Genome and Microbiome Consortium (TIGMIC)"/>
            <person name="Jia N."/>
            <person name="Wang J."/>
            <person name="Shi W."/>
            <person name="Du L."/>
            <person name="Sun Y."/>
            <person name="Zhan W."/>
            <person name="Jiang J.F."/>
            <person name="Wang Q."/>
            <person name="Zhang B."/>
            <person name="Ji P."/>
            <person name="Bell-Sakyi L."/>
            <person name="Cui X.M."/>
            <person name="Yuan T.T."/>
            <person name="Jiang B.G."/>
            <person name="Yang W.F."/>
            <person name="Lam T.T."/>
            <person name="Chang Q.C."/>
            <person name="Ding S.J."/>
            <person name="Wang X.J."/>
            <person name="Zhu J.G."/>
            <person name="Ruan X.D."/>
            <person name="Zhao L."/>
            <person name="Wei J.T."/>
            <person name="Ye R.Z."/>
            <person name="Que T.C."/>
            <person name="Du C.H."/>
            <person name="Zhou Y.H."/>
            <person name="Cheng J.X."/>
            <person name="Dai P.F."/>
            <person name="Guo W.B."/>
            <person name="Han X.H."/>
            <person name="Huang E.J."/>
            <person name="Li L.F."/>
            <person name="Wei W."/>
            <person name="Gao Y.C."/>
            <person name="Liu J.Z."/>
            <person name="Shao H.Z."/>
            <person name="Wang X."/>
            <person name="Wang C.C."/>
            <person name="Yang T.C."/>
            <person name="Huo Q.B."/>
            <person name="Li W."/>
            <person name="Chen H.Y."/>
            <person name="Chen S.E."/>
            <person name="Zhou L.G."/>
            <person name="Ni X.B."/>
            <person name="Tian J.H."/>
            <person name="Sheng Y."/>
            <person name="Liu T."/>
            <person name="Pan Y.S."/>
            <person name="Xia L.Y."/>
            <person name="Li J."/>
            <person name="Zhao F."/>
            <person name="Cao W.C."/>
        </authorList>
    </citation>
    <scope>NUCLEOTIDE SEQUENCE</scope>
    <source>
        <strain evidence="1">Rmic-2018</strain>
    </source>
</reference>
<gene>
    <name evidence="1" type="ORF">HPB51_001437</name>
</gene>
<keyword evidence="2" id="KW-1185">Reference proteome</keyword>
<dbReference type="Proteomes" id="UP000821866">
    <property type="component" value="Chromosome 2"/>
</dbReference>
<accession>A0A9J6EE59</accession>
<dbReference type="EMBL" id="JABSTU010000004">
    <property type="protein sequence ID" value="KAH8032739.1"/>
    <property type="molecule type" value="Genomic_DNA"/>
</dbReference>